<evidence type="ECO:0000313" key="2">
    <source>
        <dbReference type="EMBL" id="TPH15089.1"/>
    </source>
</evidence>
<organism evidence="2 3">
    <name type="scientific">Litorilituus lipolyticus</name>
    <dbReference type="NCBI Taxonomy" id="2491017"/>
    <lineage>
        <taxon>Bacteria</taxon>
        <taxon>Pseudomonadati</taxon>
        <taxon>Pseudomonadota</taxon>
        <taxon>Gammaproteobacteria</taxon>
        <taxon>Alteromonadales</taxon>
        <taxon>Colwelliaceae</taxon>
        <taxon>Litorilituus</taxon>
    </lineage>
</organism>
<feature type="signal peptide" evidence="1">
    <location>
        <begin position="1"/>
        <end position="27"/>
    </location>
</feature>
<accession>A0A502KXC9</accession>
<evidence type="ECO:0000256" key="1">
    <source>
        <dbReference type="SAM" id="SignalP"/>
    </source>
</evidence>
<dbReference type="AlphaFoldDB" id="A0A502KXC9"/>
<comment type="caution">
    <text evidence="2">The sequence shown here is derived from an EMBL/GenBank/DDBJ whole genome shotgun (WGS) entry which is preliminary data.</text>
</comment>
<name>A0A502KXC9_9GAMM</name>
<evidence type="ECO:0000313" key="3">
    <source>
        <dbReference type="Proteomes" id="UP000315303"/>
    </source>
</evidence>
<proteinExistence type="predicted"/>
<dbReference type="Pfam" id="PF11454">
    <property type="entry name" value="DUF3016"/>
    <property type="match status" value="1"/>
</dbReference>
<dbReference type="EMBL" id="SAWY01000020">
    <property type="protein sequence ID" value="TPH15089.1"/>
    <property type="molecule type" value="Genomic_DNA"/>
</dbReference>
<protein>
    <submittedName>
        <fullName evidence="2">DUF3016 domain-containing protein</fullName>
    </submittedName>
</protein>
<sequence length="173" mass="20024">MRDILMNKTTLLTIFISVAISMPSAWAASSEVEWKDYKSYRDIHEGNENRSRFRERTFKQLEDHFAELASQLPKEQVLKIIVTDVDLAGDTMAGGINRMRIVKHNYPPRMNFSYQLLDANGKELKADTVKVRDMNFMSSSNLKYRNKALGYEKKMLDDWFAETFQAELAAVSK</sequence>
<dbReference type="InterPro" id="IPR021557">
    <property type="entry name" value="DUF3016"/>
</dbReference>
<keyword evidence="1" id="KW-0732">Signal</keyword>
<feature type="chain" id="PRO_5021308595" evidence="1">
    <location>
        <begin position="28"/>
        <end position="173"/>
    </location>
</feature>
<keyword evidence="3" id="KW-1185">Reference proteome</keyword>
<dbReference type="OrthoDB" id="195620at2"/>
<reference evidence="2 3" key="1">
    <citation type="submission" date="2019-01" db="EMBL/GenBank/DDBJ databases">
        <title>Litorilituus lipolytica sp. nov., isolated from intertidal sand of the Yellow Sea in China.</title>
        <authorList>
            <person name="Liu A."/>
        </authorList>
    </citation>
    <scope>NUCLEOTIDE SEQUENCE [LARGE SCALE GENOMIC DNA]</scope>
    <source>
        <strain evidence="2 3">RZ04</strain>
    </source>
</reference>
<dbReference type="Proteomes" id="UP000315303">
    <property type="component" value="Unassembled WGS sequence"/>
</dbReference>
<gene>
    <name evidence="2" type="ORF">EPA86_09720</name>
</gene>